<feature type="transmembrane region" description="Helical" evidence="1">
    <location>
        <begin position="36"/>
        <end position="57"/>
    </location>
</feature>
<feature type="transmembrane region" description="Helical" evidence="1">
    <location>
        <begin position="69"/>
        <end position="92"/>
    </location>
</feature>
<feature type="transmembrane region" description="Helical" evidence="1">
    <location>
        <begin position="112"/>
        <end position="132"/>
    </location>
</feature>
<evidence type="ECO:0000313" key="4">
    <source>
        <dbReference type="Proteomes" id="UP000664096"/>
    </source>
</evidence>
<evidence type="ECO:0000256" key="1">
    <source>
        <dbReference type="SAM" id="Phobius"/>
    </source>
</evidence>
<feature type="transmembrane region" description="Helical" evidence="1">
    <location>
        <begin position="197"/>
        <end position="219"/>
    </location>
</feature>
<dbReference type="EMBL" id="JAEKJZ010000001">
    <property type="protein sequence ID" value="MBN9670546.1"/>
    <property type="molecule type" value="Genomic_DNA"/>
</dbReference>
<gene>
    <name evidence="3" type="ORF">JF539_09370</name>
</gene>
<dbReference type="AlphaFoldDB" id="A0A939EC05"/>
<name>A0A939EC05_9HYPH</name>
<dbReference type="RefSeq" id="WP_207140024.1">
    <property type="nucleotide sequence ID" value="NZ_JAEKJZ010000001.1"/>
</dbReference>
<feature type="transmembrane region" description="Helical" evidence="1">
    <location>
        <begin position="12"/>
        <end position="30"/>
    </location>
</feature>
<protein>
    <submittedName>
        <fullName evidence="3">DUF4405 domain-containing protein</fullName>
    </submittedName>
</protein>
<feature type="domain" description="Flavinylation-associated cytochrome" evidence="2">
    <location>
        <begin position="74"/>
        <end position="131"/>
    </location>
</feature>
<proteinExistence type="predicted"/>
<keyword evidence="1" id="KW-1133">Transmembrane helix</keyword>
<comment type="caution">
    <text evidence="3">The sequence shown here is derived from an EMBL/GenBank/DDBJ whole genome shotgun (WGS) entry which is preliminary data.</text>
</comment>
<evidence type="ECO:0000313" key="3">
    <source>
        <dbReference type="EMBL" id="MBN9670546.1"/>
    </source>
</evidence>
<evidence type="ECO:0000259" key="2">
    <source>
        <dbReference type="Pfam" id="PF14358"/>
    </source>
</evidence>
<dbReference type="Proteomes" id="UP000664096">
    <property type="component" value="Unassembled WGS sequence"/>
</dbReference>
<sequence length="236" mass="26270">MSLRGSSYRLSLVLGASLLLLLCFAYWWLGNLAHELFGTALFLVLGFHIRSNLNWWCSLPKGNYTLRRAASVAITALLASATIVLMISSLLISRSVFAFLSVKQVFVLREVHWYSAYWMIALVGLHIGLNWSRLVSLMRNLTGLRFAGVSWKIGSATSALILLVLGLESAAALDVWTRLTFRQSPVMWDFNADAARFFLHWIAIVGLFAVASCLVLNLIEFGHARLVSVRTNAGKH</sequence>
<reference evidence="3" key="1">
    <citation type="submission" date="2020-12" db="EMBL/GenBank/DDBJ databases">
        <title>Oil enriched cultivation method for isolating marine PHA-producing bacteria.</title>
        <authorList>
            <person name="Zheng W."/>
            <person name="Yu S."/>
            <person name="Huang Y."/>
        </authorList>
    </citation>
    <scope>NUCLEOTIDE SEQUENCE</scope>
    <source>
        <strain evidence="3">SY-2-12</strain>
    </source>
</reference>
<dbReference type="InterPro" id="IPR025517">
    <property type="entry name" value="DUF4405"/>
</dbReference>
<feature type="transmembrane region" description="Helical" evidence="1">
    <location>
        <begin position="153"/>
        <end position="177"/>
    </location>
</feature>
<accession>A0A939EC05</accession>
<keyword evidence="1" id="KW-0812">Transmembrane</keyword>
<keyword evidence="1" id="KW-0472">Membrane</keyword>
<organism evidence="3 4">
    <name type="scientific">Roseibium aggregatum</name>
    <dbReference type="NCBI Taxonomy" id="187304"/>
    <lineage>
        <taxon>Bacteria</taxon>
        <taxon>Pseudomonadati</taxon>
        <taxon>Pseudomonadota</taxon>
        <taxon>Alphaproteobacteria</taxon>
        <taxon>Hyphomicrobiales</taxon>
        <taxon>Stappiaceae</taxon>
        <taxon>Roseibium</taxon>
    </lineage>
</organism>
<dbReference type="Pfam" id="PF14358">
    <property type="entry name" value="DUF4405"/>
    <property type="match status" value="1"/>
</dbReference>